<feature type="compositionally biased region" description="Low complexity" evidence="1">
    <location>
        <begin position="279"/>
        <end position="296"/>
    </location>
</feature>
<comment type="caution">
    <text evidence="2">The sequence shown here is derived from an EMBL/GenBank/DDBJ whole genome shotgun (WGS) entry which is preliminary data.</text>
</comment>
<sequence length="496" mass="52114">MVARSQSLRPSAYLGANCRPSMPGRSLSGLSTMSIASSASQQSDDAPDEPSTYPTTPSRPSTSIEEPLSEDKVESASKGAVVSAPASRASLSRPIAIQVPPLKKFSSAPDCTPPEPLSARGDLIGGYFPMHEDPSVRVRQTHPFQQSAATGRADQSRVYSTSAVGSFANPGPFMPSSYASGPHDHLMASGKYYPTNYERRRSRQKLSESSAAAVAPSPSSSFISPSAFERNMKSGGHQKDPQLARSESLHSTSAPPGENDPLANPNPRQQQAETVSLPSTTTTTTSSSSAAAAAASHESDERKRQQILQYQQDIIAQTAKALRRTANDISQPAAGSMRVAAMASPHAANMASHQGLDQPRRGALAHRAISNDESRSRHPASAAGTLERLAELSLYDPPASFAARPAVTQATPSSAARRQAARVTVSAAAGHRGLADPSMLLNTRLMPPKPISPRLMPMGSPGPVTPMDLDPAAAPGGILGRGAANAEMLRRARLQL</sequence>
<dbReference type="Proteomes" id="UP000053831">
    <property type="component" value="Unassembled WGS sequence"/>
</dbReference>
<reference evidence="2 3" key="1">
    <citation type="submission" date="2015-07" db="EMBL/GenBank/DDBJ databases">
        <title>The genome of the fungus Escovopsis weberi, a specialized disease agent of ant agriculture.</title>
        <authorList>
            <person name="de Man T.J."/>
            <person name="Stajich J.E."/>
            <person name="Kubicek C.P."/>
            <person name="Chenthamara K."/>
            <person name="Atanasova L."/>
            <person name="Druzhinina I.S."/>
            <person name="Birnbaum S."/>
            <person name="Barribeau S.M."/>
            <person name="Teiling C."/>
            <person name="Suen G."/>
            <person name="Currie C."/>
            <person name="Gerardo N.M."/>
        </authorList>
    </citation>
    <scope>NUCLEOTIDE SEQUENCE [LARGE SCALE GENOMIC DNA]</scope>
</reference>
<accession>A0A0M8N357</accession>
<evidence type="ECO:0000313" key="3">
    <source>
        <dbReference type="Proteomes" id="UP000053831"/>
    </source>
</evidence>
<dbReference type="AlphaFoldDB" id="A0A0M8N357"/>
<evidence type="ECO:0000313" key="2">
    <source>
        <dbReference type="EMBL" id="KOS19000.1"/>
    </source>
</evidence>
<feature type="compositionally biased region" description="Low complexity" evidence="1">
    <location>
        <begin position="80"/>
        <end position="95"/>
    </location>
</feature>
<feature type="compositionally biased region" description="Low complexity" evidence="1">
    <location>
        <begin position="50"/>
        <end position="63"/>
    </location>
</feature>
<dbReference type="OrthoDB" id="5403157at2759"/>
<feature type="region of interest" description="Disordered" evidence="1">
    <location>
        <begin position="405"/>
        <end position="429"/>
    </location>
</feature>
<feature type="compositionally biased region" description="Low complexity" evidence="1">
    <location>
        <begin position="207"/>
        <end position="227"/>
    </location>
</feature>
<feature type="region of interest" description="Disordered" evidence="1">
    <location>
        <begin position="1"/>
        <end position="95"/>
    </location>
</feature>
<name>A0A0M8N357_ESCWE</name>
<organism evidence="2 3">
    <name type="scientific">Escovopsis weberi</name>
    <dbReference type="NCBI Taxonomy" id="150374"/>
    <lineage>
        <taxon>Eukaryota</taxon>
        <taxon>Fungi</taxon>
        <taxon>Dikarya</taxon>
        <taxon>Ascomycota</taxon>
        <taxon>Pezizomycotina</taxon>
        <taxon>Sordariomycetes</taxon>
        <taxon>Hypocreomycetidae</taxon>
        <taxon>Hypocreales</taxon>
        <taxon>Hypocreaceae</taxon>
        <taxon>Escovopsis</taxon>
    </lineage>
</organism>
<evidence type="ECO:0000256" key="1">
    <source>
        <dbReference type="SAM" id="MobiDB-lite"/>
    </source>
</evidence>
<keyword evidence="3" id="KW-1185">Reference proteome</keyword>
<dbReference type="EMBL" id="LGSR01000020">
    <property type="protein sequence ID" value="KOS19000.1"/>
    <property type="molecule type" value="Genomic_DNA"/>
</dbReference>
<feature type="region of interest" description="Disordered" evidence="1">
    <location>
        <begin position="103"/>
        <end position="122"/>
    </location>
</feature>
<gene>
    <name evidence="2" type="ORF">ESCO_000090</name>
</gene>
<protein>
    <submittedName>
        <fullName evidence="2">Uncharacterized protein</fullName>
    </submittedName>
</protein>
<feature type="region of interest" description="Disordered" evidence="1">
    <location>
        <begin position="170"/>
        <end position="304"/>
    </location>
</feature>
<proteinExistence type="predicted"/>
<feature type="compositionally biased region" description="Polar residues" evidence="1">
    <location>
        <begin position="266"/>
        <end position="278"/>
    </location>
</feature>
<feature type="compositionally biased region" description="Low complexity" evidence="1">
    <location>
        <begin position="26"/>
        <end position="43"/>
    </location>
</feature>